<organism evidence="9 10">
    <name type="scientific">Spiroplasma eriocheiris</name>
    <dbReference type="NCBI Taxonomy" id="315358"/>
    <lineage>
        <taxon>Bacteria</taxon>
        <taxon>Bacillati</taxon>
        <taxon>Mycoplasmatota</taxon>
        <taxon>Mollicutes</taxon>
        <taxon>Entomoplasmatales</taxon>
        <taxon>Spiroplasmataceae</taxon>
        <taxon>Spiroplasma</taxon>
    </lineage>
</organism>
<accession>A0A0H3XHQ0</accession>
<dbReference type="CDD" id="cd18094">
    <property type="entry name" value="SpoU-like_TrmL"/>
    <property type="match status" value="1"/>
</dbReference>
<dbReference type="PIRSF" id="PIRSF029256">
    <property type="entry name" value="SpoU_TrmH_prd"/>
    <property type="match status" value="1"/>
</dbReference>
<dbReference type="Proteomes" id="UP000035661">
    <property type="component" value="Chromosome"/>
</dbReference>
<dbReference type="GO" id="GO:0141098">
    <property type="term" value="F:tRNA (cytidine(34)-2'-O)-methyltransferase activity"/>
    <property type="evidence" value="ECO:0007669"/>
    <property type="project" value="RHEA"/>
</dbReference>
<dbReference type="KEGG" id="seri:SERIO_v1c07040"/>
<evidence type="ECO:0000256" key="3">
    <source>
        <dbReference type="ARBA" id="ARBA00022679"/>
    </source>
</evidence>
<evidence type="ECO:0000256" key="4">
    <source>
        <dbReference type="ARBA" id="ARBA00022691"/>
    </source>
</evidence>
<dbReference type="PATRIC" id="fig|743698.3.peg.705"/>
<dbReference type="EMBL" id="CP011856">
    <property type="protein sequence ID" value="AKM54268.1"/>
    <property type="molecule type" value="Genomic_DNA"/>
</dbReference>
<evidence type="ECO:0000313" key="9">
    <source>
        <dbReference type="EMBL" id="AKM54268.1"/>
    </source>
</evidence>
<dbReference type="GO" id="GO:0141102">
    <property type="term" value="F:tRNA (5-carboxymethylaminomethyluridine(34)-2'-O)-methyltransferase activity"/>
    <property type="evidence" value="ECO:0007669"/>
    <property type="project" value="RHEA"/>
</dbReference>
<dbReference type="STRING" id="315358.SERIO_v1c07040"/>
<keyword evidence="5 6" id="KW-0819">tRNA processing</keyword>
<comment type="function">
    <text evidence="6">Could methylate the ribose at the nucleotide 34 wobble position in tRNA.</text>
</comment>
<protein>
    <recommendedName>
        <fullName evidence="6">Putative tRNA (cytidine(34)-2'-O)-methyltransferase</fullName>
        <ecNumber evidence="6">2.1.1.207</ecNumber>
    </recommendedName>
    <alternativeName>
        <fullName evidence="6">tRNA (cytidine/uridine-2'-O-)-methyltransferase</fullName>
    </alternativeName>
</protein>
<feature type="domain" description="tRNA/rRNA methyltransferase SpoU type" evidence="8">
    <location>
        <begin position="7"/>
        <end position="149"/>
    </location>
</feature>
<dbReference type="Pfam" id="PF00588">
    <property type="entry name" value="SpoU_methylase"/>
    <property type="match status" value="1"/>
</dbReference>
<dbReference type="PANTHER" id="PTHR42971">
    <property type="entry name" value="TRNA (CYTIDINE(34)-2'-O)-METHYLTRANSFERASE"/>
    <property type="match status" value="1"/>
</dbReference>
<keyword evidence="2 6" id="KW-0489">Methyltransferase</keyword>
<evidence type="ECO:0000256" key="1">
    <source>
        <dbReference type="ARBA" id="ARBA00022490"/>
    </source>
</evidence>
<comment type="catalytic activity">
    <reaction evidence="6">
        <text>5-carboxymethylaminomethyluridine(34) in tRNA(Leu) + S-adenosyl-L-methionine = 5-carboxymethylaminomethyl-2'-O-methyluridine(34) in tRNA(Leu) + S-adenosyl-L-homocysteine + H(+)</text>
        <dbReference type="Rhea" id="RHEA:43088"/>
        <dbReference type="Rhea" id="RHEA-COMP:10333"/>
        <dbReference type="Rhea" id="RHEA-COMP:10334"/>
        <dbReference type="ChEBI" id="CHEBI:15378"/>
        <dbReference type="ChEBI" id="CHEBI:57856"/>
        <dbReference type="ChEBI" id="CHEBI:59789"/>
        <dbReference type="ChEBI" id="CHEBI:74508"/>
        <dbReference type="ChEBI" id="CHEBI:74511"/>
        <dbReference type="EC" id="2.1.1.207"/>
    </reaction>
</comment>
<dbReference type="GO" id="GO:0002130">
    <property type="term" value="P:wobble position ribose methylation"/>
    <property type="evidence" value="ECO:0007669"/>
    <property type="project" value="TreeGrafter"/>
</dbReference>
<keyword evidence="4 6" id="KW-0949">S-adenosyl-L-methionine</keyword>
<evidence type="ECO:0000256" key="7">
    <source>
        <dbReference type="PIRSR" id="PIRSR029256-1"/>
    </source>
</evidence>
<dbReference type="InterPro" id="IPR029026">
    <property type="entry name" value="tRNA_m1G_MTases_N"/>
</dbReference>
<comment type="subcellular location">
    <subcellularLocation>
        <location evidence="6">Cytoplasm</location>
    </subcellularLocation>
</comment>
<evidence type="ECO:0000313" key="10">
    <source>
        <dbReference type="Proteomes" id="UP000035661"/>
    </source>
</evidence>
<dbReference type="SUPFAM" id="SSF75217">
    <property type="entry name" value="alpha/beta knot"/>
    <property type="match status" value="1"/>
</dbReference>
<proteinExistence type="inferred from homology"/>
<gene>
    <name evidence="9" type="primary">cspR</name>
    <name evidence="9" type="ORF">SERIO_v1c07040</name>
</gene>
<evidence type="ECO:0000259" key="8">
    <source>
        <dbReference type="Pfam" id="PF00588"/>
    </source>
</evidence>
<reference evidence="9 10" key="1">
    <citation type="journal article" date="2015" name="Genome Biol. Evol.">
        <title>Found and Lost: The Fates of Horizontally Acquired Genes in Arthropod-Symbiotic Spiroplasma.</title>
        <authorList>
            <person name="Lo W.S."/>
            <person name="Gasparich G.E."/>
            <person name="Kuo C.H."/>
        </authorList>
    </citation>
    <scope>NUCLEOTIDE SEQUENCE [LARGE SCALE GENOMIC DNA]</scope>
    <source>
        <strain evidence="10">TDA-040725-5</strain>
    </source>
</reference>
<dbReference type="InterPro" id="IPR029028">
    <property type="entry name" value="Alpha/beta_knot_MTases"/>
</dbReference>
<feature type="binding site" evidence="6 7">
    <location>
        <position position="129"/>
    </location>
    <ligand>
        <name>S-adenosyl-L-methionine</name>
        <dbReference type="ChEBI" id="CHEBI:59789"/>
    </ligand>
</feature>
<dbReference type="EC" id="2.1.1.207" evidence="6"/>
<comment type="catalytic activity">
    <reaction evidence="6">
        <text>cytidine(34) in tRNA + S-adenosyl-L-methionine = 2'-O-methylcytidine(34) in tRNA + S-adenosyl-L-homocysteine + H(+)</text>
        <dbReference type="Rhea" id="RHEA:43084"/>
        <dbReference type="Rhea" id="RHEA-COMP:10331"/>
        <dbReference type="Rhea" id="RHEA-COMP:10332"/>
        <dbReference type="ChEBI" id="CHEBI:15378"/>
        <dbReference type="ChEBI" id="CHEBI:57856"/>
        <dbReference type="ChEBI" id="CHEBI:59789"/>
        <dbReference type="ChEBI" id="CHEBI:74495"/>
        <dbReference type="ChEBI" id="CHEBI:82748"/>
        <dbReference type="EC" id="2.1.1.207"/>
    </reaction>
</comment>
<reference evidence="10" key="2">
    <citation type="submission" date="2015-06" db="EMBL/GenBank/DDBJ databases">
        <title>Complete genome sequence of Spiroplasma eriocheiris TDA-040725-5 (DSM 21848).</title>
        <authorList>
            <person name="Lo W.-S."/>
            <person name="Kuo C.-H."/>
        </authorList>
    </citation>
    <scope>NUCLEOTIDE SEQUENCE [LARGE SCALE GENOMIC DNA]</scope>
    <source>
        <strain evidence="10">TDA-040725-5</strain>
    </source>
</reference>
<name>A0A0H3XHQ0_9MOLU</name>
<feature type="binding site" evidence="6 7">
    <location>
        <position position="108"/>
    </location>
    <ligand>
        <name>S-adenosyl-L-methionine</name>
        <dbReference type="ChEBI" id="CHEBI:59789"/>
    </ligand>
</feature>
<comment type="similarity">
    <text evidence="6">Belongs to the class IV-like SAM-binding methyltransferase superfamily. RNA methyltransferase TrmH family. TrmL subfamily.</text>
</comment>
<dbReference type="GO" id="GO:0005737">
    <property type="term" value="C:cytoplasm"/>
    <property type="evidence" value="ECO:0007669"/>
    <property type="project" value="UniProtKB-SubCell"/>
</dbReference>
<keyword evidence="1 6" id="KW-0963">Cytoplasm</keyword>
<sequence>MPTSKKLNIVLYEPEIAQNVGAIIRTCVAVNAKLHIIEPLGFFFDERFITRSSANYIHASDYQLYNDWEQFLTLNPDALLYCSTRYAKQPHSAINFKDQTGPIYIMFGRESTGIPHEILHNNLERCFRIPMHPNVRSLNVASSVGIVAYEVMRQLDYPDLSKVEIQKGADYLK</sequence>
<dbReference type="RefSeq" id="WP_047791493.1">
    <property type="nucleotide sequence ID" value="NZ_CP011856.1"/>
</dbReference>
<dbReference type="HAMAP" id="MF_01885">
    <property type="entry name" value="tRNA_methyltr_TrmL"/>
    <property type="match status" value="1"/>
</dbReference>
<dbReference type="InterPro" id="IPR016914">
    <property type="entry name" value="TrmL"/>
</dbReference>
<evidence type="ECO:0000256" key="5">
    <source>
        <dbReference type="ARBA" id="ARBA00022694"/>
    </source>
</evidence>
<feature type="binding site" evidence="6 7">
    <location>
        <position position="137"/>
    </location>
    <ligand>
        <name>S-adenosyl-L-methionine</name>
        <dbReference type="ChEBI" id="CHEBI:59789"/>
    </ligand>
</feature>
<dbReference type="Gene3D" id="3.40.1280.10">
    <property type="match status" value="1"/>
</dbReference>
<comment type="caution">
    <text evidence="6">Lacks conserved residue(s) required for the propagation of feature annotation.</text>
</comment>
<evidence type="ECO:0000256" key="2">
    <source>
        <dbReference type="ARBA" id="ARBA00022603"/>
    </source>
</evidence>
<dbReference type="GO" id="GO:0003723">
    <property type="term" value="F:RNA binding"/>
    <property type="evidence" value="ECO:0007669"/>
    <property type="project" value="InterPro"/>
</dbReference>
<evidence type="ECO:0000256" key="6">
    <source>
        <dbReference type="HAMAP-Rule" id="MF_01885"/>
    </source>
</evidence>
<dbReference type="AlphaFoldDB" id="A0A0H3XHQ0"/>
<dbReference type="PANTHER" id="PTHR42971:SF1">
    <property type="entry name" value="TRNA (CYTIDINE(34)-2'-O)-METHYLTRANSFERASE"/>
    <property type="match status" value="1"/>
</dbReference>
<dbReference type="InterPro" id="IPR001537">
    <property type="entry name" value="SpoU_MeTrfase"/>
</dbReference>
<keyword evidence="3 6" id="KW-0808">Transferase</keyword>
<keyword evidence="10" id="KW-1185">Reference proteome</keyword>